<protein>
    <submittedName>
        <fullName evidence="1">Fe3+ hydroxamate ABC transporter substrate-binding protein</fullName>
    </submittedName>
</protein>
<reference evidence="1 2" key="1">
    <citation type="journal article" date="2015" name="Int. J. Syst. Evol. Microbiol.">
        <title>Sphingomonas hengshuiensis sp. nov., isolated from lake wetland.</title>
        <authorList>
            <person name="Wei S."/>
            <person name="Wang T."/>
            <person name="Liu H."/>
            <person name="Zhang C."/>
            <person name="Guo J."/>
            <person name="Wang Q."/>
            <person name="Liang K."/>
            <person name="Zhang Z."/>
        </authorList>
    </citation>
    <scope>NUCLEOTIDE SEQUENCE [LARGE SCALE GENOMIC DNA]</scope>
    <source>
        <strain evidence="1 2">WHSC-8</strain>
    </source>
</reference>
<gene>
    <name evidence="1" type="ORF">TS85_06745</name>
</gene>
<dbReference type="Pfam" id="PF13366">
    <property type="entry name" value="PDDEXK_3"/>
    <property type="match status" value="1"/>
</dbReference>
<proteinExistence type="predicted"/>
<dbReference type="EMBL" id="CP010836">
    <property type="protein sequence ID" value="AJP71541.1"/>
    <property type="molecule type" value="Genomic_DNA"/>
</dbReference>
<organism evidence="1 2">
    <name type="scientific">Sphingomonas hengshuiensis</name>
    <dbReference type="NCBI Taxonomy" id="1609977"/>
    <lineage>
        <taxon>Bacteria</taxon>
        <taxon>Pseudomonadati</taxon>
        <taxon>Pseudomonadota</taxon>
        <taxon>Alphaproteobacteria</taxon>
        <taxon>Sphingomonadales</taxon>
        <taxon>Sphingomonadaceae</taxon>
        <taxon>Sphingomonas</taxon>
    </lineage>
</organism>
<accession>A0A7U4J788</accession>
<dbReference type="NCBIfam" id="TIGR04256">
    <property type="entry name" value="GxxExxY"/>
    <property type="match status" value="1"/>
</dbReference>
<sequence length="131" mass="14463">MTRDVEALARIAVDCGFKLHEALGPGLLESVYEACMAHSLAARGLAVDRQKPIPILFDGVTLQEGFRVDLLVEGRLLIELKSTEAHAPVHAKQLLTYLRLMNLPLGLLMNFGAPTFKQGVRRLANNYRPAE</sequence>
<dbReference type="Proteomes" id="UP000032300">
    <property type="component" value="Chromosome"/>
</dbReference>
<reference evidence="1 2" key="2">
    <citation type="submission" date="2015-02" db="EMBL/GenBank/DDBJ databases">
        <title>The complete genome of Sphingomonas hengshuiensis sp. WHSC-8 isolated from soil of Hengshui Lake.</title>
        <authorList>
            <person name="Wei S."/>
            <person name="Guo J."/>
            <person name="Su C."/>
            <person name="Wu R."/>
            <person name="Zhang Z."/>
            <person name="Liang K."/>
            <person name="Li H."/>
            <person name="Wang T."/>
            <person name="Liu H."/>
            <person name="Zhang C."/>
            <person name="Li Z."/>
            <person name="Wang Q."/>
            <person name="Meng J."/>
        </authorList>
    </citation>
    <scope>NUCLEOTIDE SEQUENCE [LARGE SCALE GENOMIC DNA]</scope>
    <source>
        <strain evidence="1 2">WHSC-8</strain>
    </source>
</reference>
<keyword evidence="2" id="KW-1185">Reference proteome</keyword>
<evidence type="ECO:0000313" key="1">
    <source>
        <dbReference type="EMBL" id="AJP71541.1"/>
    </source>
</evidence>
<dbReference type="OrthoDB" id="9806869at2"/>
<dbReference type="RefSeq" id="WP_044331206.1">
    <property type="nucleotide sequence ID" value="NZ_CP010836.1"/>
</dbReference>
<name>A0A7U4J788_9SPHN</name>
<dbReference type="KEGG" id="sphi:TS85_06745"/>
<evidence type="ECO:0000313" key="2">
    <source>
        <dbReference type="Proteomes" id="UP000032300"/>
    </source>
</evidence>
<dbReference type="AlphaFoldDB" id="A0A7U4J788"/>
<dbReference type="InterPro" id="IPR026350">
    <property type="entry name" value="GxxExxY"/>
</dbReference>